<dbReference type="WBParaSite" id="BPAG_0000232001-mRNA-1">
    <property type="protein sequence ID" value="BPAG_0000232001-mRNA-1"/>
    <property type="gene ID" value="BPAG_0000232001"/>
</dbReference>
<sequence>MVSETETVGAVTDNCMDEVDMETMKVVQEQFLSADADEIKEVSEHSKQVSNPSLLSLMKCGKGETGG</sequence>
<evidence type="ECO:0000313" key="2">
    <source>
        <dbReference type="Proteomes" id="UP000278627"/>
    </source>
</evidence>
<keyword evidence="2" id="KW-1185">Reference proteome</keyword>
<reference evidence="3" key="1">
    <citation type="submission" date="2017-02" db="UniProtKB">
        <authorList>
            <consortium name="WormBaseParasite"/>
        </authorList>
    </citation>
    <scope>IDENTIFICATION</scope>
</reference>
<evidence type="ECO:0000313" key="3">
    <source>
        <dbReference type="WBParaSite" id="BPAG_0000232001-mRNA-1"/>
    </source>
</evidence>
<gene>
    <name evidence="1" type="ORF">BPAG_LOCUS2290</name>
</gene>
<proteinExistence type="predicted"/>
<evidence type="ECO:0000313" key="1">
    <source>
        <dbReference type="EMBL" id="VDN83476.1"/>
    </source>
</evidence>
<protein>
    <submittedName>
        <fullName evidence="3">Ovule protein</fullName>
    </submittedName>
</protein>
<organism evidence="3">
    <name type="scientific">Brugia pahangi</name>
    <name type="common">Filarial nematode worm</name>
    <dbReference type="NCBI Taxonomy" id="6280"/>
    <lineage>
        <taxon>Eukaryota</taxon>
        <taxon>Metazoa</taxon>
        <taxon>Ecdysozoa</taxon>
        <taxon>Nematoda</taxon>
        <taxon>Chromadorea</taxon>
        <taxon>Rhabditida</taxon>
        <taxon>Spirurina</taxon>
        <taxon>Spiruromorpha</taxon>
        <taxon>Filarioidea</taxon>
        <taxon>Onchocercidae</taxon>
        <taxon>Brugia</taxon>
    </lineage>
</organism>
<reference evidence="1 2" key="2">
    <citation type="submission" date="2018-11" db="EMBL/GenBank/DDBJ databases">
        <authorList>
            <consortium name="Pathogen Informatics"/>
        </authorList>
    </citation>
    <scope>NUCLEOTIDE SEQUENCE [LARGE SCALE GENOMIC DNA]</scope>
</reference>
<dbReference type="Proteomes" id="UP000278627">
    <property type="component" value="Unassembled WGS sequence"/>
</dbReference>
<name>A0A0N4T296_BRUPA</name>
<dbReference type="STRING" id="6280.A0A0N4T296"/>
<dbReference type="AlphaFoldDB" id="A0A0N4T296"/>
<accession>A0A0N4T296</accession>
<dbReference type="EMBL" id="UZAD01000304">
    <property type="protein sequence ID" value="VDN83476.1"/>
    <property type="molecule type" value="Genomic_DNA"/>
</dbReference>